<organism evidence="1 2">
    <name type="scientific">Smallanthus sonchifolius</name>
    <dbReference type="NCBI Taxonomy" id="185202"/>
    <lineage>
        <taxon>Eukaryota</taxon>
        <taxon>Viridiplantae</taxon>
        <taxon>Streptophyta</taxon>
        <taxon>Embryophyta</taxon>
        <taxon>Tracheophyta</taxon>
        <taxon>Spermatophyta</taxon>
        <taxon>Magnoliopsida</taxon>
        <taxon>eudicotyledons</taxon>
        <taxon>Gunneridae</taxon>
        <taxon>Pentapetalae</taxon>
        <taxon>asterids</taxon>
        <taxon>campanulids</taxon>
        <taxon>Asterales</taxon>
        <taxon>Asteraceae</taxon>
        <taxon>Asteroideae</taxon>
        <taxon>Heliantheae alliance</taxon>
        <taxon>Millerieae</taxon>
        <taxon>Smallanthus</taxon>
    </lineage>
</organism>
<dbReference type="EMBL" id="CM042036">
    <property type="protein sequence ID" value="KAI3743871.1"/>
    <property type="molecule type" value="Genomic_DNA"/>
</dbReference>
<accession>A0ACB9DBM7</accession>
<keyword evidence="2" id="KW-1185">Reference proteome</keyword>
<protein>
    <submittedName>
        <fullName evidence="1">Uncharacterized protein</fullName>
    </submittedName>
</protein>
<reference evidence="1 2" key="2">
    <citation type="journal article" date="2022" name="Mol. Ecol. Resour.">
        <title>The genomes of chicory, endive, great burdock and yacon provide insights into Asteraceae paleo-polyploidization history and plant inulin production.</title>
        <authorList>
            <person name="Fan W."/>
            <person name="Wang S."/>
            <person name="Wang H."/>
            <person name="Wang A."/>
            <person name="Jiang F."/>
            <person name="Liu H."/>
            <person name="Zhao H."/>
            <person name="Xu D."/>
            <person name="Zhang Y."/>
        </authorList>
    </citation>
    <scope>NUCLEOTIDE SEQUENCE [LARGE SCALE GENOMIC DNA]</scope>
    <source>
        <strain evidence="2">cv. Yunnan</strain>
        <tissue evidence="1">Leaves</tissue>
    </source>
</reference>
<name>A0ACB9DBM7_9ASTR</name>
<gene>
    <name evidence="1" type="ORF">L1987_56938</name>
</gene>
<evidence type="ECO:0000313" key="2">
    <source>
        <dbReference type="Proteomes" id="UP001056120"/>
    </source>
</evidence>
<dbReference type="Proteomes" id="UP001056120">
    <property type="component" value="Linkage Group LG19"/>
</dbReference>
<evidence type="ECO:0000313" key="1">
    <source>
        <dbReference type="EMBL" id="KAI3743871.1"/>
    </source>
</evidence>
<comment type="caution">
    <text evidence="1">The sequence shown here is derived from an EMBL/GenBank/DDBJ whole genome shotgun (WGS) entry which is preliminary data.</text>
</comment>
<proteinExistence type="predicted"/>
<sequence>MVKKARKKKTKSATHIMAEDRLRAHEDIKKKESNELDGFDDLLHRFIEFTISLISRIYHFLRCCFICFLVCCFVCFHLCRVIFFLYYRHNELRDLVRHRLGPLINELVDGLVGDTNDRSGDRVHRFRQLINEFLDSLVGDTNDSSDHVHRFGQMFELLTGLVADTNRHDFLAVTPLDVYTNNLDLPEIANNGTGGGGRTQQVPLGVSSSNSVEADIQTSNPETGSGVAVASKKSKKKPEGEVITRRNGGRNVGSS</sequence>
<reference evidence="2" key="1">
    <citation type="journal article" date="2022" name="Mol. Ecol. Resour.">
        <title>The genomes of chicory, endive, great burdock and yacon provide insights into Asteraceae palaeo-polyploidization history and plant inulin production.</title>
        <authorList>
            <person name="Fan W."/>
            <person name="Wang S."/>
            <person name="Wang H."/>
            <person name="Wang A."/>
            <person name="Jiang F."/>
            <person name="Liu H."/>
            <person name="Zhao H."/>
            <person name="Xu D."/>
            <person name="Zhang Y."/>
        </authorList>
    </citation>
    <scope>NUCLEOTIDE SEQUENCE [LARGE SCALE GENOMIC DNA]</scope>
    <source>
        <strain evidence="2">cv. Yunnan</strain>
    </source>
</reference>